<organism evidence="9 10">
    <name type="scientific">Candidatus Coatesbacteria bacterium RBG_13_66_14</name>
    <dbReference type="NCBI Taxonomy" id="1817816"/>
    <lineage>
        <taxon>Bacteria</taxon>
        <taxon>Candidatus Coatesiibacteriota</taxon>
    </lineage>
</organism>
<evidence type="ECO:0000256" key="6">
    <source>
        <dbReference type="ARBA" id="ARBA00022989"/>
    </source>
</evidence>
<feature type="transmembrane region" description="Helical" evidence="8">
    <location>
        <begin position="12"/>
        <end position="32"/>
    </location>
</feature>
<accession>A0A1F5F2R8</accession>
<dbReference type="EMBL" id="MFAF01000110">
    <property type="protein sequence ID" value="OGD73961.1"/>
    <property type="molecule type" value="Genomic_DNA"/>
</dbReference>
<name>A0A1F5F2R8_9BACT</name>
<keyword evidence="7 8" id="KW-0472">Membrane</keyword>
<dbReference type="PANTHER" id="PTHR30472">
    <property type="entry name" value="FERRIC ENTEROBACTIN TRANSPORT SYSTEM PERMEASE PROTEIN"/>
    <property type="match status" value="1"/>
</dbReference>
<evidence type="ECO:0000256" key="8">
    <source>
        <dbReference type="SAM" id="Phobius"/>
    </source>
</evidence>
<dbReference type="InterPro" id="IPR037294">
    <property type="entry name" value="ABC_BtuC-like"/>
</dbReference>
<evidence type="ECO:0000256" key="7">
    <source>
        <dbReference type="ARBA" id="ARBA00023136"/>
    </source>
</evidence>
<gene>
    <name evidence="9" type="ORF">A2Y64_04095</name>
</gene>
<dbReference type="GO" id="GO:0005886">
    <property type="term" value="C:plasma membrane"/>
    <property type="evidence" value="ECO:0007669"/>
    <property type="project" value="UniProtKB-SubCell"/>
</dbReference>
<dbReference type="PANTHER" id="PTHR30472:SF25">
    <property type="entry name" value="ABC TRANSPORTER PERMEASE PROTEIN MJ0876-RELATED"/>
    <property type="match status" value="1"/>
</dbReference>
<comment type="caution">
    <text evidence="9">The sequence shown here is derived from an EMBL/GenBank/DDBJ whole genome shotgun (WGS) entry which is preliminary data.</text>
</comment>
<feature type="transmembrane region" description="Helical" evidence="8">
    <location>
        <begin position="92"/>
        <end position="113"/>
    </location>
</feature>
<evidence type="ECO:0000256" key="3">
    <source>
        <dbReference type="ARBA" id="ARBA00022448"/>
    </source>
</evidence>
<evidence type="ECO:0000313" key="9">
    <source>
        <dbReference type="EMBL" id="OGD73961.1"/>
    </source>
</evidence>
<comment type="subcellular location">
    <subcellularLocation>
        <location evidence="1">Cell membrane</location>
        <topology evidence="1">Multi-pass membrane protein</topology>
    </subcellularLocation>
</comment>
<evidence type="ECO:0000256" key="4">
    <source>
        <dbReference type="ARBA" id="ARBA00022475"/>
    </source>
</evidence>
<dbReference type="Pfam" id="PF01032">
    <property type="entry name" value="FecCD"/>
    <property type="match status" value="1"/>
</dbReference>
<evidence type="ECO:0000256" key="1">
    <source>
        <dbReference type="ARBA" id="ARBA00004651"/>
    </source>
</evidence>
<evidence type="ECO:0000256" key="2">
    <source>
        <dbReference type="ARBA" id="ARBA00007935"/>
    </source>
</evidence>
<dbReference type="InterPro" id="IPR000522">
    <property type="entry name" value="ABC_transptr_permease_BtuC"/>
</dbReference>
<protein>
    <recommendedName>
        <fullName evidence="11">Iron ABC transporter permease</fullName>
    </recommendedName>
</protein>
<keyword evidence="6 8" id="KW-1133">Transmembrane helix</keyword>
<keyword evidence="4" id="KW-1003">Cell membrane</keyword>
<evidence type="ECO:0000256" key="5">
    <source>
        <dbReference type="ARBA" id="ARBA00022692"/>
    </source>
</evidence>
<dbReference type="SUPFAM" id="SSF81345">
    <property type="entry name" value="ABC transporter involved in vitamin B12 uptake, BtuC"/>
    <property type="match status" value="1"/>
</dbReference>
<dbReference type="Gene3D" id="1.10.3470.10">
    <property type="entry name" value="ABC transporter involved in vitamin B12 uptake, BtuC"/>
    <property type="match status" value="1"/>
</dbReference>
<feature type="transmembrane region" description="Helical" evidence="8">
    <location>
        <begin position="133"/>
        <end position="151"/>
    </location>
</feature>
<keyword evidence="3" id="KW-0813">Transport</keyword>
<dbReference type="AlphaFoldDB" id="A0A1F5F2R8"/>
<proteinExistence type="inferred from homology"/>
<sequence>MAGVVTNATLSGVILVILAWLPVFSQGAVLAWLLGDLSTPYVEWWPLAITAVLVAGAGVYLFLRAPALDALALGEAQAHSLGVELKRTRRGILLAASLATAAVTAFAGIVPFVGLVAPHLVRVTAGAGHRRMLPLAALVGAVLVLAADNLVRLALVYLRLPSLPLGAALALAGGPFFFHIYRKSGRGELL</sequence>
<dbReference type="Proteomes" id="UP000177187">
    <property type="component" value="Unassembled WGS sequence"/>
</dbReference>
<reference evidence="9 10" key="1">
    <citation type="journal article" date="2016" name="Nat. Commun.">
        <title>Thousands of microbial genomes shed light on interconnected biogeochemical processes in an aquifer system.</title>
        <authorList>
            <person name="Anantharaman K."/>
            <person name="Brown C.T."/>
            <person name="Hug L.A."/>
            <person name="Sharon I."/>
            <person name="Castelle C.J."/>
            <person name="Probst A.J."/>
            <person name="Thomas B.C."/>
            <person name="Singh A."/>
            <person name="Wilkins M.J."/>
            <person name="Karaoz U."/>
            <person name="Brodie E.L."/>
            <person name="Williams K.H."/>
            <person name="Hubbard S.S."/>
            <person name="Banfield J.F."/>
        </authorList>
    </citation>
    <scope>NUCLEOTIDE SEQUENCE [LARGE SCALE GENOMIC DNA]</scope>
</reference>
<feature type="transmembrane region" description="Helical" evidence="8">
    <location>
        <begin position="163"/>
        <end position="181"/>
    </location>
</feature>
<dbReference type="GO" id="GO:0022857">
    <property type="term" value="F:transmembrane transporter activity"/>
    <property type="evidence" value="ECO:0007669"/>
    <property type="project" value="InterPro"/>
</dbReference>
<dbReference type="STRING" id="1817816.A2Y64_04095"/>
<feature type="transmembrane region" description="Helical" evidence="8">
    <location>
        <begin position="44"/>
        <end position="63"/>
    </location>
</feature>
<keyword evidence="5 8" id="KW-0812">Transmembrane</keyword>
<evidence type="ECO:0000313" key="10">
    <source>
        <dbReference type="Proteomes" id="UP000177187"/>
    </source>
</evidence>
<comment type="similarity">
    <text evidence="2">Belongs to the binding-protein-dependent transport system permease family. FecCD subfamily.</text>
</comment>
<evidence type="ECO:0008006" key="11">
    <source>
        <dbReference type="Google" id="ProtNLM"/>
    </source>
</evidence>